<dbReference type="InterPro" id="IPR029052">
    <property type="entry name" value="Metallo-depent_PP-like"/>
</dbReference>
<dbReference type="Proteomes" id="UP001595885">
    <property type="component" value="Unassembled WGS sequence"/>
</dbReference>
<dbReference type="PANTHER" id="PTHR42850:SF4">
    <property type="entry name" value="ZINC-DEPENDENT ENDOPOLYPHOSPHATASE"/>
    <property type="match status" value="1"/>
</dbReference>
<dbReference type="SUPFAM" id="SSF56300">
    <property type="entry name" value="Metallo-dependent phosphatases"/>
    <property type="match status" value="1"/>
</dbReference>
<organism evidence="2 3">
    <name type="scientific">Flavobacterium ponti</name>
    <dbReference type="NCBI Taxonomy" id="665133"/>
    <lineage>
        <taxon>Bacteria</taxon>
        <taxon>Pseudomonadati</taxon>
        <taxon>Bacteroidota</taxon>
        <taxon>Flavobacteriia</taxon>
        <taxon>Flavobacteriales</taxon>
        <taxon>Flavobacteriaceae</taxon>
        <taxon>Flavobacterium</taxon>
    </lineage>
</organism>
<dbReference type="GO" id="GO:0016787">
    <property type="term" value="F:hydrolase activity"/>
    <property type="evidence" value="ECO:0007669"/>
    <property type="project" value="UniProtKB-KW"/>
</dbReference>
<accession>A0ABV9P461</accession>
<comment type="caution">
    <text evidence="2">The sequence shown here is derived from an EMBL/GenBank/DDBJ whole genome shotgun (WGS) entry which is preliminary data.</text>
</comment>
<evidence type="ECO:0000259" key="1">
    <source>
        <dbReference type="Pfam" id="PF00149"/>
    </source>
</evidence>
<evidence type="ECO:0000313" key="2">
    <source>
        <dbReference type="EMBL" id="MFC4739396.1"/>
    </source>
</evidence>
<gene>
    <name evidence="2" type="ORF">ACFO3U_05265</name>
</gene>
<dbReference type="Gene3D" id="3.60.21.10">
    <property type="match status" value="1"/>
</dbReference>
<dbReference type="RefSeq" id="WP_379738787.1">
    <property type="nucleotide sequence ID" value="NZ_JBHSGW010000003.1"/>
</dbReference>
<dbReference type="EC" id="3.1.-.-" evidence="2"/>
<keyword evidence="3" id="KW-1185">Reference proteome</keyword>
<dbReference type="CDD" id="cd00144">
    <property type="entry name" value="MPP_PPP_family"/>
    <property type="match status" value="1"/>
</dbReference>
<feature type="domain" description="Calcineurin-like phosphoesterase" evidence="1">
    <location>
        <begin position="5"/>
        <end position="151"/>
    </location>
</feature>
<sequence>MNRKLVIGDIHGGLKALKQVLERVNVSKNDTLIFLGDYVDGWSESPQVLDFLITLKQRQKCIFIRGNHDDLLMSYLKTNTFSEEWFNHGGKSTVDSYEEIDLQTKQTHISFLESLEPYYLDDENKLFIHAGFTNLKGVDFEYFKPLFYWDRTLWEMALALDEKISFKSELYPNRLKLYKEIYIGHTPTTKINKTIPINKACVWNIDSGAAFTGPLTILDVETKEYWQSDALPSLYPNEKGRN</sequence>
<name>A0ABV9P461_9FLAO</name>
<keyword evidence="2" id="KW-0378">Hydrolase</keyword>
<reference evidence="3" key="1">
    <citation type="journal article" date="2019" name="Int. J. Syst. Evol. Microbiol.">
        <title>The Global Catalogue of Microorganisms (GCM) 10K type strain sequencing project: providing services to taxonomists for standard genome sequencing and annotation.</title>
        <authorList>
            <consortium name="The Broad Institute Genomics Platform"/>
            <consortium name="The Broad Institute Genome Sequencing Center for Infectious Disease"/>
            <person name="Wu L."/>
            <person name="Ma J."/>
        </authorList>
    </citation>
    <scope>NUCLEOTIDE SEQUENCE [LARGE SCALE GENOMIC DNA]</scope>
    <source>
        <strain evidence="3">CCUG 50349</strain>
    </source>
</reference>
<protein>
    <submittedName>
        <fullName evidence="2">Metallophosphoesterase family protein</fullName>
        <ecNumber evidence="2">3.1.-.-</ecNumber>
    </submittedName>
</protein>
<evidence type="ECO:0000313" key="3">
    <source>
        <dbReference type="Proteomes" id="UP001595885"/>
    </source>
</evidence>
<dbReference type="PANTHER" id="PTHR42850">
    <property type="entry name" value="METALLOPHOSPHOESTERASE"/>
    <property type="match status" value="1"/>
</dbReference>
<proteinExistence type="predicted"/>
<dbReference type="EMBL" id="JBHSGW010000003">
    <property type="protein sequence ID" value="MFC4739396.1"/>
    <property type="molecule type" value="Genomic_DNA"/>
</dbReference>
<dbReference type="InterPro" id="IPR050126">
    <property type="entry name" value="Ap4A_hydrolase"/>
</dbReference>
<dbReference type="InterPro" id="IPR004843">
    <property type="entry name" value="Calcineurin-like_PHP"/>
</dbReference>
<dbReference type="Pfam" id="PF00149">
    <property type="entry name" value="Metallophos"/>
    <property type="match status" value="1"/>
</dbReference>